<dbReference type="SUPFAM" id="SSF46689">
    <property type="entry name" value="Homeodomain-like"/>
    <property type="match status" value="1"/>
</dbReference>
<organism evidence="4 5">
    <name type="scientific">Anaerotignum lactatifermentans DSM 14214</name>
    <dbReference type="NCBI Taxonomy" id="1121323"/>
    <lineage>
        <taxon>Bacteria</taxon>
        <taxon>Bacillati</taxon>
        <taxon>Bacillota</taxon>
        <taxon>Clostridia</taxon>
        <taxon>Lachnospirales</taxon>
        <taxon>Anaerotignaceae</taxon>
        <taxon>Anaerotignum</taxon>
    </lineage>
</organism>
<gene>
    <name evidence="4" type="ORF">SAMN02745138_00833</name>
</gene>
<keyword evidence="5" id="KW-1185">Reference proteome</keyword>
<dbReference type="PROSITE" id="PS50977">
    <property type="entry name" value="HTH_TETR_2"/>
    <property type="match status" value="1"/>
</dbReference>
<dbReference type="PANTHER" id="PTHR43479:SF11">
    <property type="entry name" value="ACREF_ENVCD OPERON REPRESSOR-RELATED"/>
    <property type="match status" value="1"/>
</dbReference>
<dbReference type="PANTHER" id="PTHR43479">
    <property type="entry name" value="ACREF/ENVCD OPERON REPRESSOR-RELATED"/>
    <property type="match status" value="1"/>
</dbReference>
<feature type="domain" description="HTH tetR-type" evidence="3">
    <location>
        <begin position="12"/>
        <end position="72"/>
    </location>
</feature>
<evidence type="ECO:0000313" key="5">
    <source>
        <dbReference type="Proteomes" id="UP000183975"/>
    </source>
</evidence>
<dbReference type="InterPro" id="IPR009057">
    <property type="entry name" value="Homeodomain-like_sf"/>
</dbReference>
<dbReference type="PROSITE" id="PS01081">
    <property type="entry name" value="HTH_TETR_1"/>
    <property type="match status" value="1"/>
</dbReference>
<feature type="DNA-binding region" description="H-T-H motif" evidence="2">
    <location>
        <begin position="35"/>
        <end position="54"/>
    </location>
</feature>
<dbReference type="PRINTS" id="PR00455">
    <property type="entry name" value="HTHTETR"/>
</dbReference>
<dbReference type="EMBL" id="FRAH01000010">
    <property type="protein sequence ID" value="SHJ93885.1"/>
    <property type="molecule type" value="Genomic_DNA"/>
</dbReference>
<evidence type="ECO:0000256" key="1">
    <source>
        <dbReference type="ARBA" id="ARBA00023125"/>
    </source>
</evidence>
<dbReference type="InterPro" id="IPR001647">
    <property type="entry name" value="HTH_TetR"/>
</dbReference>
<evidence type="ECO:0000259" key="3">
    <source>
        <dbReference type="PROSITE" id="PS50977"/>
    </source>
</evidence>
<dbReference type="GO" id="GO:0003677">
    <property type="term" value="F:DNA binding"/>
    <property type="evidence" value="ECO:0007669"/>
    <property type="project" value="UniProtKB-UniRule"/>
</dbReference>
<reference evidence="4 5" key="1">
    <citation type="submission" date="2016-11" db="EMBL/GenBank/DDBJ databases">
        <authorList>
            <person name="Jaros S."/>
            <person name="Januszkiewicz K."/>
            <person name="Wedrychowicz H."/>
        </authorList>
    </citation>
    <scope>NUCLEOTIDE SEQUENCE [LARGE SCALE GENOMIC DNA]</scope>
    <source>
        <strain evidence="4 5">DSM 14214</strain>
    </source>
</reference>
<proteinExistence type="predicted"/>
<accession>A0A1M6NDV6</accession>
<evidence type="ECO:0000256" key="2">
    <source>
        <dbReference type="PROSITE-ProRule" id="PRU00335"/>
    </source>
</evidence>
<dbReference type="InterPro" id="IPR023772">
    <property type="entry name" value="DNA-bd_HTH_TetR-type_CS"/>
</dbReference>
<name>A0A1M6NDV6_9FIRM</name>
<evidence type="ECO:0000313" key="4">
    <source>
        <dbReference type="EMBL" id="SHJ93885.1"/>
    </source>
</evidence>
<dbReference type="OrthoDB" id="9812484at2"/>
<dbReference type="AlphaFoldDB" id="A0A1M6NDV6"/>
<keyword evidence="1 2" id="KW-0238">DNA-binding</keyword>
<dbReference type="Pfam" id="PF00440">
    <property type="entry name" value="TetR_N"/>
    <property type="match status" value="1"/>
</dbReference>
<protein>
    <submittedName>
        <fullName evidence="4">Transcriptional regulator, TetR family</fullName>
    </submittedName>
</protein>
<dbReference type="Proteomes" id="UP000183975">
    <property type="component" value="Unassembled WGS sequence"/>
</dbReference>
<dbReference type="InterPro" id="IPR050624">
    <property type="entry name" value="HTH-type_Tx_Regulator"/>
</dbReference>
<dbReference type="RefSeq" id="WP_072849513.1">
    <property type="nucleotide sequence ID" value="NZ_FRAH01000010.1"/>
</dbReference>
<dbReference type="Gene3D" id="1.10.357.10">
    <property type="entry name" value="Tetracycline Repressor, domain 2"/>
    <property type="match status" value="1"/>
</dbReference>
<sequence length="202" mass="23738">MPKVAYSEEERQQIRDDLIRTALELMAEQGIQHTTVEQIYKKVGISRTFFYSFFPTKEDLVIEALYYQQPKIIAYVNQLMSDPALKWHDAMSRFIYSCCKGAKSGFAIMSMDEQRMLFQRLSEESYRMFRKKQAVLFGKILECFGIEPSKKRVDLFINLCLTIILIHRSVPERLPFFVPEAAEETTKFQIDAVIDHLEKWKA</sequence>